<dbReference type="SUPFAM" id="SSF88946">
    <property type="entry name" value="Sigma2 domain of RNA polymerase sigma factors"/>
    <property type="match status" value="1"/>
</dbReference>
<organism evidence="9 10">
    <name type="scientific">Nannocystis exedens</name>
    <dbReference type="NCBI Taxonomy" id="54"/>
    <lineage>
        <taxon>Bacteria</taxon>
        <taxon>Pseudomonadati</taxon>
        <taxon>Myxococcota</taxon>
        <taxon>Polyangia</taxon>
        <taxon>Nannocystales</taxon>
        <taxon>Nannocystaceae</taxon>
        <taxon>Nannocystis</taxon>
    </lineage>
</organism>
<keyword evidence="5" id="KW-0804">Transcription</keyword>
<evidence type="ECO:0000313" key="9">
    <source>
        <dbReference type="EMBL" id="SFE34397.1"/>
    </source>
</evidence>
<keyword evidence="4" id="KW-0238">DNA-binding</keyword>
<protein>
    <submittedName>
        <fullName evidence="9">RNA polymerase sigma factor, sigma-70 family</fullName>
    </submittedName>
</protein>
<accession>A0A1I1ZRV6</accession>
<comment type="similarity">
    <text evidence="1">Belongs to the sigma-70 factor family. ECF subfamily.</text>
</comment>
<dbReference type="RefSeq" id="WP_275937575.1">
    <property type="nucleotide sequence ID" value="NZ_FOMX01000012.1"/>
</dbReference>
<dbReference type="PANTHER" id="PTHR43133">
    <property type="entry name" value="RNA POLYMERASE ECF-TYPE SIGMA FACTO"/>
    <property type="match status" value="1"/>
</dbReference>
<evidence type="ECO:0000259" key="7">
    <source>
        <dbReference type="Pfam" id="PF04542"/>
    </source>
</evidence>
<dbReference type="InterPro" id="IPR013249">
    <property type="entry name" value="RNA_pol_sigma70_r4_t2"/>
</dbReference>
<proteinExistence type="inferred from homology"/>
<dbReference type="STRING" id="54.SAMN02745121_03928"/>
<feature type="compositionally biased region" description="Low complexity" evidence="6">
    <location>
        <begin position="314"/>
        <end position="323"/>
    </location>
</feature>
<evidence type="ECO:0000256" key="4">
    <source>
        <dbReference type="ARBA" id="ARBA00023125"/>
    </source>
</evidence>
<gene>
    <name evidence="9" type="ORF">SAMN02745121_03928</name>
</gene>
<dbReference type="PANTHER" id="PTHR43133:SF8">
    <property type="entry name" value="RNA POLYMERASE SIGMA FACTOR HI_1459-RELATED"/>
    <property type="match status" value="1"/>
</dbReference>
<dbReference type="GO" id="GO:0016987">
    <property type="term" value="F:sigma factor activity"/>
    <property type="evidence" value="ECO:0007669"/>
    <property type="project" value="UniProtKB-KW"/>
</dbReference>
<dbReference type="SUPFAM" id="SSF88659">
    <property type="entry name" value="Sigma3 and sigma4 domains of RNA polymerase sigma factors"/>
    <property type="match status" value="1"/>
</dbReference>
<feature type="region of interest" description="Disordered" evidence="6">
    <location>
        <begin position="339"/>
        <end position="376"/>
    </location>
</feature>
<dbReference type="Pfam" id="PF08281">
    <property type="entry name" value="Sigma70_r4_2"/>
    <property type="match status" value="1"/>
</dbReference>
<feature type="domain" description="RNA polymerase sigma factor 70 region 4 type 2" evidence="8">
    <location>
        <begin position="115"/>
        <end position="165"/>
    </location>
</feature>
<evidence type="ECO:0000313" key="10">
    <source>
        <dbReference type="Proteomes" id="UP000199400"/>
    </source>
</evidence>
<dbReference type="Proteomes" id="UP000199400">
    <property type="component" value="Unassembled WGS sequence"/>
</dbReference>
<evidence type="ECO:0000256" key="1">
    <source>
        <dbReference type="ARBA" id="ARBA00010641"/>
    </source>
</evidence>
<feature type="compositionally biased region" description="Low complexity" evidence="6">
    <location>
        <begin position="339"/>
        <end position="349"/>
    </location>
</feature>
<name>A0A1I1ZRV6_9BACT</name>
<dbReference type="InterPro" id="IPR007627">
    <property type="entry name" value="RNA_pol_sigma70_r2"/>
</dbReference>
<dbReference type="InterPro" id="IPR013325">
    <property type="entry name" value="RNA_pol_sigma_r2"/>
</dbReference>
<dbReference type="GO" id="GO:0003677">
    <property type="term" value="F:DNA binding"/>
    <property type="evidence" value="ECO:0007669"/>
    <property type="project" value="UniProtKB-KW"/>
</dbReference>
<dbReference type="Gene3D" id="1.10.1740.10">
    <property type="match status" value="1"/>
</dbReference>
<keyword evidence="3" id="KW-0731">Sigma factor</keyword>
<dbReference type="CDD" id="cd06171">
    <property type="entry name" value="Sigma70_r4"/>
    <property type="match status" value="1"/>
</dbReference>
<dbReference type="GO" id="GO:0006352">
    <property type="term" value="P:DNA-templated transcription initiation"/>
    <property type="evidence" value="ECO:0007669"/>
    <property type="project" value="InterPro"/>
</dbReference>
<dbReference type="InterPro" id="IPR036388">
    <property type="entry name" value="WH-like_DNA-bd_sf"/>
</dbReference>
<feature type="compositionally biased region" description="Polar residues" evidence="6">
    <location>
        <begin position="366"/>
        <end position="375"/>
    </location>
</feature>
<feature type="domain" description="RNA polymerase sigma-70 region 2" evidence="7">
    <location>
        <begin position="21"/>
        <end position="86"/>
    </location>
</feature>
<evidence type="ECO:0000256" key="5">
    <source>
        <dbReference type="ARBA" id="ARBA00023163"/>
    </source>
</evidence>
<dbReference type="Pfam" id="PF04542">
    <property type="entry name" value="Sigma70_r2"/>
    <property type="match status" value="1"/>
</dbReference>
<evidence type="ECO:0000259" key="8">
    <source>
        <dbReference type="Pfam" id="PF08281"/>
    </source>
</evidence>
<sequence length="473" mass="49487">MQLQPLEPELRADTPASFEALFREHFGFVYRNLRRLGVPPAAVEDAVQEVFLVVLRRPDAPITSVRGWLYGIARRIAWRQRRSVGRQNRLAQAFADEAPRALDGAVAVAEREAAELLERFLGQLDEDKRAVFLLAELEQMTAPEIARALEVKENTVYSRLRAARQEFDRTFARVRLRERRATGEAALDERALLLSRARRAGEPHAAARQRVWLALVAGAGLAGAGEAAAASGGAAPAQTSAWSGGAARVEPLAAWSGTTAGGHALGVAVVGLVGAVLVAARPAVSDAPATPRGPVAAAARSTHDGLPAAPPPTEAAGAAPAAPPSEAFARLAAAAARASQAPPLASRPPAGAPINVPKVMSERSSNESPPASARTQAPLDLDVLRRESSLMADARAALSAGAWSRAHALLQRHALEFPAGALVEERRLSLVTALCSLGQVEAARAEIARIDGERPGSAAARKARGLCPAAAGG</sequence>
<dbReference type="InterPro" id="IPR039425">
    <property type="entry name" value="RNA_pol_sigma-70-like"/>
</dbReference>
<reference evidence="10" key="1">
    <citation type="submission" date="2016-10" db="EMBL/GenBank/DDBJ databases">
        <authorList>
            <person name="Varghese N."/>
            <person name="Submissions S."/>
        </authorList>
    </citation>
    <scope>NUCLEOTIDE SEQUENCE [LARGE SCALE GENOMIC DNA]</scope>
    <source>
        <strain evidence="10">ATCC 25963</strain>
    </source>
</reference>
<dbReference type="InterPro" id="IPR013324">
    <property type="entry name" value="RNA_pol_sigma_r3/r4-like"/>
</dbReference>
<dbReference type="NCBIfam" id="TIGR02937">
    <property type="entry name" value="sigma70-ECF"/>
    <property type="match status" value="1"/>
</dbReference>
<feature type="region of interest" description="Disordered" evidence="6">
    <location>
        <begin position="284"/>
        <end position="323"/>
    </location>
</feature>
<evidence type="ECO:0000256" key="6">
    <source>
        <dbReference type="SAM" id="MobiDB-lite"/>
    </source>
</evidence>
<keyword evidence="2" id="KW-0805">Transcription regulation</keyword>
<dbReference type="Gene3D" id="1.10.10.10">
    <property type="entry name" value="Winged helix-like DNA-binding domain superfamily/Winged helix DNA-binding domain"/>
    <property type="match status" value="1"/>
</dbReference>
<dbReference type="AlphaFoldDB" id="A0A1I1ZRV6"/>
<dbReference type="InterPro" id="IPR014284">
    <property type="entry name" value="RNA_pol_sigma-70_dom"/>
</dbReference>
<evidence type="ECO:0000256" key="2">
    <source>
        <dbReference type="ARBA" id="ARBA00023015"/>
    </source>
</evidence>
<keyword evidence="10" id="KW-1185">Reference proteome</keyword>
<dbReference type="EMBL" id="FOMX01000012">
    <property type="protein sequence ID" value="SFE34397.1"/>
    <property type="molecule type" value="Genomic_DNA"/>
</dbReference>
<evidence type="ECO:0000256" key="3">
    <source>
        <dbReference type="ARBA" id="ARBA00023082"/>
    </source>
</evidence>